<comment type="caution">
    <text evidence="1">The sequence shown here is derived from an EMBL/GenBank/DDBJ whole genome shotgun (WGS) entry which is preliminary data.</text>
</comment>
<dbReference type="Pfam" id="PF04391">
    <property type="entry name" value="DUF533"/>
    <property type="match status" value="1"/>
</dbReference>
<dbReference type="AlphaFoldDB" id="A0A368KXC5"/>
<dbReference type="EMBL" id="QPEX01000006">
    <property type="protein sequence ID" value="RCS55985.1"/>
    <property type="molecule type" value="Genomic_DNA"/>
</dbReference>
<evidence type="ECO:0000313" key="1">
    <source>
        <dbReference type="EMBL" id="RCS55985.1"/>
    </source>
</evidence>
<gene>
    <name evidence="1" type="ORF">DTL42_00930</name>
</gene>
<dbReference type="SUPFAM" id="SSF158682">
    <property type="entry name" value="TerB-like"/>
    <property type="match status" value="1"/>
</dbReference>
<dbReference type="Proteomes" id="UP000253562">
    <property type="component" value="Unassembled WGS sequence"/>
</dbReference>
<accession>A0A368KXC5</accession>
<reference evidence="1 2" key="1">
    <citation type="submission" date="2018-07" db="EMBL/GenBank/DDBJ databases">
        <title>Comparative genomes isolates from brazilian mangrove.</title>
        <authorList>
            <person name="De Araujo J.E."/>
            <person name="Taketani R.G."/>
            <person name="Silva M.C.P."/>
            <person name="Lourenco M.V."/>
            <person name="Oliveira V.M."/>
            <person name="Andreote F.D."/>
        </authorList>
    </citation>
    <scope>NUCLEOTIDE SEQUENCE [LARGE SCALE GENOMIC DNA]</scope>
    <source>
        <strain evidence="1 2">HEX PRIS-MGV</strain>
    </source>
</reference>
<sequence>MLRSNLGSMLFFGTTTFESPEVERLIYCRNCRNGQNATIRRVRLWLTAFDVRVLPLWLVRRYLVCRKCNEQYDLEVLQLNPSKSSPPFDRQMLRTMIYAALADGLVDAVERSTIEQLYDQRFEMALLEDQLEQEISAAQREATSLNTYLANYAELMTPEQKRTAVELAYRVMAAAGPPKPGHQRQLHNLCVTLQMPLEEFDVLMAELQRTQPASGRR</sequence>
<evidence type="ECO:0000313" key="2">
    <source>
        <dbReference type="Proteomes" id="UP000253562"/>
    </source>
</evidence>
<proteinExistence type="predicted"/>
<organism evidence="1 2">
    <name type="scientific">Bremerella cremea</name>
    <dbReference type="NCBI Taxonomy" id="1031537"/>
    <lineage>
        <taxon>Bacteria</taxon>
        <taxon>Pseudomonadati</taxon>
        <taxon>Planctomycetota</taxon>
        <taxon>Planctomycetia</taxon>
        <taxon>Pirellulales</taxon>
        <taxon>Pirellulaceae</taxon>
        <taxon>Bremerella</taxon>
    </lineage>
</organism>
<name>A0A368KXC5_9BACT</name>
<dbReference type="InterPro" id="IPR029024">
    <property type="entry name" value="TerB-like"/>
</dbReference>
<dbReference type="RefSeq" id="WP_114366796.1">
    <property type="nucleotide sequence ID" value="NZ_QPEX01000006.1"/>
</dbReference>
<dbReference type="OrthoDB" id="1261251at2"/>
<dbReference type="Gene3D" id="1.10.3680.10">
    <property type="entry name" value="TerB-like"/>
    <property type="match status" value="1"/>
</dbReference>
<protein>
    <submittedName>
        <fullName evidence="1">DUF533 domain-containing protein</fullName>
    </submittedName>
</protein>
<dbReference type="InterPro" id="IPR007486">
    <property type="entry name" value="YebE"/>
</dbReference>